<keyword evidence="1" id="KW-1133">Transmembrane helix</keyword>
<name>A0ABN2K8E4_9MICC</name>
<feature type="transmembrane region" description="Helical" evidence="1">
    <location>
        <begin position="54"/>
        <end position="76"/>
    </location>
</feature>
<feature type="transmembrane region" description="Helical" evidence="1">
    <location>
        <begin position="12"/>
        <end position="34"/>
    </location>
</feature>
<evidence type="ECO:0000256" key="1">
    <source>
        <dbReference type="SAM" id="Phobius"/>
    </source>
</evidence>
<evidence type="ECO:0008006" key="4">
    <source>
        <dbReference type="Google" id="ProtNLM"/>
    </source>
</evidence>
<comment type="caution">
    <text evidence="2">The sequence shown here is derived from an EMBL/GenBank/DDBJ whole genome shotgun (WGS) entry which is preliminary data.</text>
</comment>
<accession>A0ABN2K8E4</accession>
<dbReference type="EMBL" id="BAAAOA010000008">
    <property type="protein sequence ID" value="GAA1750473.1"/>
    <property type="molecule type" value="Genomic_DNA"/>
</dbReference>
<proteinExistence type="predicted"/>
<sequence length="88" mass="9293">MAPIANRLIGYGVVTCLAGILFSMVATQLVGLLYEALPPQTVIAGAIIEFINTVVGVCLAPLGTALIAVGIALRMLERKIDLTRLTRE</sequence>
<dbReference type="Proteomes" id="UP001501204">
    <property type="component" value="Unassembled WGS sequence"/>
</dbReference>
<evidence type="ECO:0000313" key="3">
    <source>
        <dbReference type="Proteomes" id="UP001501204"/>
    </source>
</evidence>
<dbReference type="RefSeq" id="WP_344119795.1">
    <property type="nucleotide sequence ID" value="NZ_BAAAOA010000008.1"/>
</dbReference>
<evidence type="ECO:0000313" key="2">
    <source>
        <dbReference type="EMBL" id="GAA1750473.1"/>
    </source>
</evidence>
<protein>
    <recommendedName>
        <fullName evidence="4">MotA/TolQ/ExbB proton channel domain-containing protein</fullName>
    </recommendedName>
</protein>
<keyword evidence="1" id="KW-0472">Membrane</keyword>
<gene>
    <name evidence="2" type="ORF">GCM10009767_06730</name>
</gene>
<keyword evidence="3" id="KW-1185">Reference proteome</keyword>
<organism evidence="2 3">
    <name type="scientific">Kocuria aegyptia</name>
    <dbReference type="NCBI Taxonomy" id="330943"/>
    <lineage>
        <taxon>Bacteria</taxon>
        <taxon>Bacillati</taxon>
        <taxon>Actinomycetota</taxon>
        <taxon>Actinomycetes</taxon>
        <taxon>Micrococcales</taxon>
        <taxon>Micrococcaceae</taxon>
        <taxon>Kocuria</taxon>
    </lineage>
</organism>
<keyword evidence="1" id="KW-0812">Transmembrane</keyword>
<reference evidence="2 3" key="1">
    <citation type="journal article" date="2019" name="Int. J. Syst. Evol. Microbiol.">
        <title>The Global Catalogue of Microorganisms (GCM) 10K type strain sequencing project: providing services to taxonomists for standard genome sequencing and annotation.</title>
        <authorList>
            <consortium name="The Broad Institute Genomics Platform"/>
            <consortium name="The Broad Institute Genome Sequencing Center for Infectious Disease"/>
            <person name="Wu L."/>
            <person name="Ma J."/>
        </authorList>
    </citation>
    <scope>NUCLEOTIDE SEQUENCE [LARGE SCALE GENOMIC DNA]</scope>
    <source>
        <strain evidence="2 3">JCM 14735</strain>
    </source>
</reference>